<evidence type="ECO:0000256" key="4">
    <source>
        <dbReference type="ARBA" id="ARBA00022852"/>
    </source>
</evidence>
<evidence type="ECO:0000256" key="1">
    <source>
        <dbReference type="ARBA" id="ARBA00004651"/>
    </source>
</evidence>
<comment type="subcellular location">
    <subcellularLocation>
        <location evidence="1">Cell membrane</location>
        <topology evidence="1">Multi-pass membrane protein</topology>
    </subcellularLocation>
</comment>
<sequence length="128" mass="14337">MQLVQKAVRVIIQAAIIMCITYVGNVLQQFFHIPIAGSIVGLILFFVLLQLKVIPPKWIDEGANFFLTTMVFFFIPSVVGVMDIFSEINMNFILFFSMILIGTCCVALLSGFIADKMVCKWKYGNGDS</sequence>
<keyword evidence="6 7" id="KW-0472">Membrane</keyword>
<name>A0ABZ3EE92_9STAP</name>
<evidence type="ECO:0000256" key="2">
    <source>
        <dbReference type="ARBA" id="ARBA00022475"/>
    </source>
</evidence>
<gene>
    <name evidence="8" type="ORF">QQM35_01975</name>
</gene>
<proteinExistence type="predicted"/>
<keyword evidence="2" id="KW-1003">Cell membrane</keyword>
<dbReference type="Pfam" id="PF03788">
    <property type="entry name" value="LrgA"/>
    <property type="match status" value="1"/>
</dbReference>
<feature type="transmembrane region" description="Helical" evidence="7">
    <location>
        <begin position="92"/>
        <end position="114"/>
    </location>
</feature>
<dbReference type="Proteomes" id="UP001436297">
    <property type="component" value="Chromosome"/>
</dbReference>
<keyword evidence="9" id="KW-1185">Reference proteome</keyword>
<feature type="transmembrane region" description="Helical" evidence="7">
    <location>
        <begin position="7"/>
        <end position="24"/>
    </location>
</feature>
<evidence type="ECO:0000256" key="5">
    <source>
        <dbReference type="ARBA" id="ARBA00022989"/>
    </source>
</evidence>
<evidence type="ECO:0000256" key="7">
    <source>
        <dbReference type="SAM" id="Phobius"/>
    </source>
</evidence>
<feature type="transmembrane region" description="Helical" evidence="7">
    <location>
        <begin position="63"/>
        <end position="86"/>
    </location>
</feature>
<evidence type="ECO:0000256" key="3">
    <source>
        <dbReference type="ARBA" id="ARBA00022692"/>
    </source>
</evidence>
<accession>A0ABZ3EE92</accession>
<keyword evidence="4" id="KW-0204">Cytolysis</keyword>
<dbReference type="InterPro" id="IPR005538">
    <property type="entry name" value="LrgA/CidA"/>
</dbReference>
<dbReference type="RefSeq" id="WP_251517361.1">
    <property type="nucleotide sequence ID" value="NZ_CP128355.1"/>
</dbReference>
<evidence type="ECO:0000256" key="6">
    <source>
        <dbReference type="ARBA" id="ARBA00023136"/>
    </source>
</evidence>
<reference evidence="8 9" key="1">
    <citation type="journal article" date="2024" name="Pathogens">
        <title>Staphylococcus hsinchuensis sp. nov., Isolated from Soymilk.</title>
        <authorList>
            <person name="Wang Y.T."/>
            <person name="Lin Y.C."/>
            <person name="Hsieh Y.H."/>
            <person name="Lin Y.T."/>
            <person name="Hamada M."/>
            <person name="Chen C.C."/>
            <person name="Liou J.S."/>
            <person name="Lee A.Y."/>
            <person name="Zhang W.L."/>
            <person name="Chen Y.T."/>
            <person name="Huang C.H."/>
        </authorList>
    </citation>
    <scope>NUCLEOTIDE SEQUENCE [LARGE SCALE GENOMIC DNA]</scope>
    <source>
        <strain evidence="8 9">H164</strain>
    </source>
</reference>
<evidence type="ECO:0000313" key="8">
    <source>
        <dbReference type="EMBL" id="XAF70910.1"/>
    </source>
</evidence>
<organism evidence="8 9">
    <name type="scientific">Staphylococcus hsinchuensis</name>
    <dbReference type="NCBI Taxonomy" id="3051183"/>
    <lineage>
        <taxon>Bacteria</taxon>
        <taxon>Bacillati</taxon>
        <taxon>Bacillota</taxon>
        <taxon>Bacilli</taxon>
        <taxon>Bacillales</taxon>
        <taxon>Staphylococcaceae</taxon>
        <taxon>Staphylococcus</taxon>
    </lineage>
</organism>
<dbReference type="PANTHER" id="PTHR33931">
    <property type="entry name" value="HOLIN-LIKE PROTEIN CIDA-RELATED"/>
    <property type="match status" value="1"/>
</dbReference>
<feature type="transmembrane region" description="Helical" evidence="7">
    <location>
        <begin position="30"/>
        <end position="51"/>
    </location>
</feature>
<keyword evidence="5 7" id="KW-1133">Transmembrane helix</keyword>
<protein>
    <submittedName>
        <fullName evidence="8">CidA/LrgA family protein</fullName>
    </submittedName>
</protein>
<dbReference type="EMBL" id="CP128355">
    <property type="protein sequence ID" value="XAF70910.1"/>
    <property type="molecule type" value="Genomic_DNA"/>
</dbReference>
<keyword evidence="3 7" id="KW-0812">Transmembrane</keyword>
<evidence type="ECO:0000313" key="9">
    <source>
        <dbReference type="Proteomes" id="UP001436297"/>
    </source>
</evidence>
<dbReference type="PANTHER" id="PTHR33931:SF2">
    <property type="entry name" value="HOLIN-LIKE PROTEIN CIDA"/>
    <property type="match status" value="1"/>
</dbReference>